<organism evidence="1 2">
    <name type="scientific">Pseudomonas syringae pv. syringae</name>
    <dbReference type="NCBI Taxonomy" id="321"/>
    <lineage>
        <taxon>Bacteria</taxon>
        <taxon>Pseudomonadati</taxon>
        <taxon>Pseudomonadota</taxon>
        <taxon>Gammaproteobacteria</taxon>
        <taxon>Pseudomonadales</taxon>
        <taxon>Pseudomonadaceae</taxon>
        <taxon>Pseudomonas</taxon>
        <taxon>Pseudomonas syringae</taxon>
    </lineage>
</organism>
<evidence type="ECO:0000313" key="2">
    <source>
        <dbReference type="Proteomes" id="UP001220207"/>
    </source>
</evidence>
<protein>
    <submittedName>
        <fullName evidence="1">Uncharacterized protein</fullName>
    </submittedName>
</protein>
<reference evidence="1" key="1">
    <citation type="submission" date="2021-04" db="EMBL/GenBank/DDBJ databases">
        <title>Genome Sequence and Comparative Genome Analysis of Pseudomonas syringae pv. syringae strains EC33 and LMG5496 isolated from Citrus plants from Tunisia and Greece.</title>
        <authorList>
            <person name="Abdellatif E."/>
            <person name="Baeyen S."/>
        </authorList>
    </citation>
    <scope>NUCLEOTIDE SEQUENCE</scope>
    <source>
        <strain evidence="1">LMG 5496</strain>
    </source>
</reference>
<gene>
    <name evidence="1" type="ORF">KDL27_02210</name>
</gene>
<dbReference type="AlphaFoldDB" id="A0AB35JI91"/>
<evidence type="ECO:0000313" key="1">
    <source>
        <dbReference type="EMBL" id="MDC3734597.1"/>
    </source>
</evidence>
<accession>A0AB35JI91</accession>
<name>A0AB35JI91_PSESY</name>
<proteinExistence type="predicted"/>
<comment type="caution">
    <text evidence="1">The sequence shown here is derived from an EMBL/GenBank/DDBJ whole genome shotgun (WGS) entry which is preliminary data.</text>
</comment>
<dbReference type="EMBL" id="JAGSOW010000001">
    <property type="protein sequence ID" value="MDC3734597.1"/>
    <property type="molecule type" value="Genomic_DNA"/>
</dbReference>
<dbReference type="Proteomes" id="UP001220207">
    <property type="component" value="Unassembled WGS sequence"/>
</dbReference>
<sequence>MGEMDDLTREKIREWQIRRLEIKDQMQLHPEKTLELSRVLDLMDDEHAAILNGLATTQAKERPTFDRIAPPGHSLRHVPGRFDLQLHVAAQSPEDLGKLLEIAVYELQKQINAKGAELTGEDRRFPGGMSGTLGDYHFELRLNDEDMHE</sequence>